<evidence type="ECO:0000313" key="1">
    <source>
        <dbReference type="EMBL" id="RFA12119.1"/>
    </source>
</evidence>
<evidence type="ECO:0000313" key="2">
    <source>
        <dbReference type="Proteomes" id="UP000256541"/>
    </source>
</evidence>
<proteinExistence type="predicted"/>
<sequence>MGIFAADLNENAIGVDVTLHLGKTPVGGTLNALAWPMGMVGLVIDGMNLGLPREKPIELTAEGLRDWILVESDPELRGRLLDELGRLEAERVGAE</sequence>
<organism evidence="1 2">
    <name type="scientific">Subtercola boreus</name>
    <dbReference type="NCBI Taxonomy" id="120213"/>
    <lineage>
        <taxon>Bacteria</taxon>
        <taxon>Bacillati</taxon>
        <taxon>Actinomycetota</taxon>
        <taxon>Actinomycetes</taxon>
        <taxon>Micrococcales</taxon>
        <taxon>Microbacteriaceae</taxon>
        <taxon>Subtercola</taxon>
    </lineage>
</organism>
<protein>
    <submittedName>
        <fullName evidence="1">Uncharacterized protein</fullName>
    </submittedName>
</protein>
<dbReference type="RefSeq" id="WP_116412895.1">
    <property type="nucleotide sequence ID" value="NZ_NBXB01000045.1"/>
</dbReference>
<accession>A0A3E0VR86</accession>
<dbReference type="EMBL" id="NBXB01000045">
    <property type="protein sequence ID" value="RFA12119.1"/>
    <property type="molecule type" value="Genomic_DNA"/>
</dbReference>
<gene>
    <name evidence="1" type="ORF">B7R22_16950</name>
</gene>
<name>A0A3E0VR86_9MICO</name>
<dbReference type="Proteomes" id="UP000256541">
    <property type="component" value="Unassembled WGS sequence"/>
</dbReference>
<dbReference type="AlphaFoldDB" id="A0A3E0VR86"/>
<comment type="caution">
    <text evidence="1">The sequence shown here is derived from an EMBL/GenBank/DDBJ whole genome shotgun (WGS) entry which is preliminary data.</text>
</comment>
<reference evidence="1 2" key="1">
    <citation type="submission" date="2017-04" db="EMBL/GenBank/DDBJ databases">
        <title>Comparative genome analysis of Subtercola boreus.</title>
        <authorList>
            <person name="Cho Y.-J."/>
            <person name="Cho A."/>
            <person name="Kim O.-S."/>
            <person name="Lee J.-I."/>
        </authorList>
    </citation>
    <scope>NUCLEOTIDE SEQUENCE [LARGE SCALE GENOMIC DNA]</scope>
    <source>
        <strain evidence="1 2">P27479</strain>
    </source>
</reference>